<protein>
    <submittedName>
        <fullName evidence="1">Uncharacterized protein</fullName>
    </submittedName>
</protein>
<name>A0A8H3U9Q4_VENIN</name>
<reference evidence="1 2" key="1">
    <citation type="submission" date="2019-11" db="EMBL/GenBank/DDBJ databases">
        <title>Venturia inaequalis Genome Resource.</title>
        <authorList>
            <person name="Lichtner F.J."/>
        </authorList>
    </citation>
    <scope>NUCLEOTIDE SEQUENCE [LARGE SCALE GENOMIC DNA]</scope>
    <source>
        <strain evidence="1">Bline_iso_100314</strain>
    </source>
</reference>
<accession>A0A8H3U9Q4</accession>
<dbReference type="EMBL" id="WNWQ01000533">
    <property type="protein sequence ID" value="KAE9966392.1"/>
    <property type="molecule type" value="Genomic_DNA"/>
</dbReference>
<organism evidence="1 2">
    <name type="scientific">Venturia inaequalis</name>
    <name type="common">Apple scab fungus</name>
    <dbReference type="NCBI Taxonomy" id="5025"/>
    <lineage>
        <taxon>Eukaryota</taxon>
        <taxon>Fungi</taxon>
        <taxon>Dikarya</taxon>
        <taxon>Ascomycota</taxon>
        <taxon>Pezizomycotina</taxon>
        <taxon>Dothideomycetes</taxon>
        <taxon>Pleosporomycetidae</taxon>
        <taxon>Venturiales</taxon>
        <taxon>Venturiaceae</taxon>
        <taxon>Venturia</taxon>
    </lineage>
</organism>
<proteinExistence type="predicted"/>
<sequence length="119" mass="13616">MTQWPDLLHARNLTGHTALHISIITDFKPNFQFLAEFNNNEHELLEALETSLDREAAELVEWLFAFKKDFLPPQLEIIYAEQGLTGAIGYFMTLRTETAEFDVSRLWQGFCLPAGAAEE</sequence>
<dbReference type="Proteomes" id="UP000433883">
    <property type="component" value="Unassembled WGS sequence"/>
</dbReference>
<comment type="caution">
    <text evidence="1">The sequence shown here is derived from an EMBL/GenBank/DDBJ whole genome shotgun (WGS) entry which is preliminary data.</text>
</comment>
<dbReference type="AlphaFoldDB" id="A0A8H3U9Q4"/>
<evidence type="ECO:0000313" key="1">
    <source>
        <dbReference type="EMBL" id="KAE9966392.1"/>
    </source>
</evidence>
<evidence type="ECO:0000313" key="2">
    <source>
        <dbReference type="Proteomes" id="UP000433883"/>
    </source>
</evidence>
<gene>
    <name evidence="1" type="ORF">BLS_007035</name>
</gene>